<proteinExistence type="predicted"/>
<dbReference type="EMBL" id="CAXDID020000070">
    <property type="protein sequence ID" value="CAL6014117.1"/>
    <property type="molecule type" value="Genomic_DNA"/>
</dbReference>
<evidence type="ECO:0000313" key="2">
    <source>
        <dbReference type="EMBL" id="CAL6014117.1"/>
    </source>
</evidence>
<dbReference type="EMBL" id="CATOUU010000656">
    <property type="protein sequence ID" value="CAI9938601.1"/>
    <property type="molecule type" value="Genomic_DNA"/>
</dbReference>
<reference evidence="1" key="1">
    <citation type="submission" date="2023-06" db="EMBL/GenBank/DDBJ databases">
        <authorList>
            <person name="Kurt Z."/>
        </authorList>
    </citation>
    <scope>NUCLEOTIDE SEQUENCE</scope>
</reference>
<reference evidence="2 3" key="2">
    <citation type="submission" date="2024-07" db="EMBL/GenBank/DDBJ databases">
        <authorList>
            <person name="Akdeniz Z."/>
        </authorList>
    </citation>
    <scope>NUCLEOTIDE SEQUENCE [LARGE SCALE GENOMIC DNA]</scope>
</reference>
<gene>
    <name evidence="2" type="ORF">HINF_LOCUS24114</name>
    <name evidence="1" type="ORF">HINF_LOCUS26246</name>
</gene>
<evidence type="ECO:0000313" key="3">
    <source>
        <dbReference type="Proteomes" id="UP001642409"/>
    </source>
</evidence>
<dbReference type="AlphaFoldDB" id="A0AA86PHP8"/>
<organism evidence="1">
    <name type="scientific">Hexamita inflata</name>
    <dbReference type="NCBI Taxonomy" id="28002"/>
    <lineage>
        <taxon>Eukaryota</taxon>
        <taxon>Metamonada</taxon>
        <taxon>Diplomonadida</taxon>
        <taxon>Hexamitidae</taxon>
        <taxon>Hexamitinae</taxon>
        <taxon>Hexamita</taxon>
    </lineage>
</organism>
<accession>A0AA86PHP8</accession>
<protein>
    <submittedName>
        <fullName evidence="2">Hypothetical_protein</fullName>
    </submittedName>
</protein>
<dbReference type="Proteomes" id="UP001642409">
    <property type="component" value="Unassembled WGS sequence"/>
</dbReference>
<keyword evidence="3" id="KW-1185">Reference proteome</keyword>
<evidence type="ECO:0000313" key="1">
    <source>
        <dbReference type="EMBL" id="CAI9938601.1"/>
    </source>
</evidence>
<sequence length="294" mass="32071">MMLQIISLCNASFKQELQSSMKVCNKQLLIHHTLQIYCQHTLSINDITVNSGDFFFRTFDSGKQTQSIFGLTTRVQNSQFTFSLNGQHISLIFSNQLQIENTQINLTINATSFYGLLHNAISIGIINSQLQIVAQGQNCAAISAQLLHLTFSFVTLSVQLHTTQNATGLANGRGSNFSLQDVNATFQLKTVTGCGGIIASWLENSQVSISKCSFQGEVGIAQPLTGLWLGFQIETSLNVQHSQIFIGGQYLGQCAGCQIQYGGGLITVMGGGIAFSCLLCEQLYIKIFCHFQCG</sequence>
<name>A0AA86PHP8_9EUKA</name>
<comment type="caution">
    <text evidence="1">The sequence shown here is derived from an EMBL/GenBank/DDBJ whole genome shotgun (WGS) entry which is preliminary data.</text>
</comment>